<dbReference type="UniPathway" id="UPA00051">
    <property type="reaction ID" value="UER00462"/>
</dbReference>
<evidence type="ECO:0000256" key="1">
    <source>
        <dbReference type="ARBA" id="ARBA00004766"/>
    </source>
</evidence>
<dbReference type="UniPathway" id="UPA00050">
    <property type="reaction ID" value="UER00461"/>
</dbReference>
<evidence type="ECO:0000256" key="7">
    <source>
        <dbReference type="ARBA" id="ARBA00047872"/>
    </source>
</evidence>
<sequence length="492" mass="52555">MSQPLQSQPRPSVPHSDIVVMKFGGTSVEDATAIKRTGGIVAGRLKKNLKPIVVVSAMSKVTDTLLAAAAAAGKNDRESALALSDTLRTRHLKTAGELVPGTANTPSEDRLQSLQLAIHHHFDALDDLLRGICAVGELTPRTEDNVVSFGERLSSIMVAAAFAELGMDSAHVDSRTVILTDDNYGKAHPQEDQIEQALQHHVLPLVLANKVPVMGGFIASCKGITTTLGRGGSDYTGALVGGGLHGGAIEIWTDVNGIMTTDPRICPDALRVKTISFEEAAELAYFGAKVLHPATILPAVQKNIPVFVLNSRNPDNGGTEITATSPHCTSPFKSIAAKKKLTIIDIVASRMLLAHGFLKQVFDVFDKYKCAIDMVSTSEVSISVTVDSREALPEICAELSKLADVKCEGNKALICLVGEDIRGQSGISGQVFSAISHVNLRMISQGASEINMSFMIDEQDVEEAIRSLHKKFFTNPDPTVFDVEARAMATKA</sequence>
<protein>
    <recommendedName>
        <fullName evidence="9">Aspartokinase</fullName>
        <ecNumber evidence="9">2.7.2.4</ecNumber>
    </recommendedName>
</protein>
<dbReference type="InterPro" id="IPR001048">
    <property type="entry name" value="Asp/Glu/Uridylate_kinase"/>
</dbReference>
<dbReference type="NCBIfam" id="NF006570">
    <property type="entry name" value="PRK09084.1"/>
    <property type="match status" value="1"/>
</dbReference>
<evidence type="ECO:0000256" key="10">
    <source>
        <dbReference type="RuleBase" id="RU004249"/>
    </source>
</evidence>
<feature type="binding site" evidence="8">
    <location>
        <position position="264"/>
    </location>
    <ligand>
        <name>ATP</name>
        <dbReference type="ChEBI" id="CHEBI:30616"/>
    </ligand>
</feature>
<dbReference type="InterPro" id="IPR018042">
    <property type="entry name" value="Aspartate_kinase_CS"/>
</dbReference>
<dbReference type="InterPro" id="IPR036393">
    <property type="entry name" value="AceGlu_kinase-like_sf"/>
</dbReference>
<feature type="domain" description="Aspartokinase ACT" evidence="12">
    <location>
        <begin position="414"/>
        <end position="472"/>
    </location>
</feature>
<accession>A0A1H5S886</accession>
<evidence type="ECO:0000256" key="5">
    <source>
        <dbReference type="ARBA" id="ARBA00022777"/>
    </source>
</evidence>
<evidence type="ECO:0000256" key="4">
    <source>
        <dbReference type="ARBA" id="ARBA00022741"/>
    </source>
</evidence>
<dbReference type="EC" id="2.7.2.4" evidence="9"/>
<dbReference type="InterPro" id="IPR042199">
    <property type="entry name" value="AsparK_Bifunc_asparK/hSer_DH"/>
</dbReference>
<name>A0A1H5S886_9BACT</name>
<comment type="pathway">
    <text evidence="10">Amino-acid biosynthesis; L-methionine biosynthesis via de novo pathway; L-homoserine from L-aspartate: step 1/3.</text>
</comment>
<evidence type="ECO:0000313" key="13">
    <source>
        <dbReference type="EMBL" id="SEF46198.1"/>
    </source>
</evidence>
<organism evidence="13 14">
    <name type="scientific">Bryocella elongata</name>
    <dbReference type="NCBI Taxonomy" id="863522"/>
    <lineage>
        <taxon>Bacteria</taxon>
        <taxon>Pseudomonadati</taxon>
        <taxon>Acidobacteriota</taxon>
        <taxon>Terriglobia</taxon>
        <taxon>Terriglobales</taxon>
        <taxon>Acidobacteriaceae</taxon>
        <taxon>Bryocella</taxon>
    </lineage>
</organism>
<dbReference type="UniPathway" id="UPA00034">
    <property type="reaction ID" value="UER00015"/>
</dbReference>
<keyword evidence="14" id="KW-1185">Reference proteome</keyword>
<keyword evidence="10" id="KW-0028">Amino-acid biosynthesis</keyword>
<dbReference type="GO" id="GO:0005524">
    <property type="term" value="F:ATP binding"/>
    <property type="evidence" value="ECO:0007669"/>
    <property type="project" value="UniProtKB-KW"/>
</dbReference>
<keyword evidence="3 9" id="KW-0808">Transferase</keyword>
<comment type="catalytic activity">
    <reaction evidence="7 9">
        <text>L-aspartate + ATP = 4-phospho-L-aspartate + ADP</text>
        <dbReference type="Rhea" id="RHEA:23776"/>
        <dbReference type="ChEBI" id="CHEBI:29991"/>
        <dbReference type="ChEBI" id="CHEBI:30616"/>
        <dbReference type="ChEBI" id="CHEBI:57535"/>
        <dbReference type="ChEBI" id="CHEBI:456216"/>
        <dbReference type="EC" id="2.7.2.4"/>
    </reaction>
</comment>
<dbReference type="EMBL" id="FNVA01000001">
    <property type="protein sequence ID" value="SEF46198.1"/>
    <property type="molecule type" value="Genomic_DNA"/>
</dbReference>
<evidence type="ECO:0000256" key="8">
    <source>
        <dbReference type="PIRSR" id="PIRSR000726-1"/>
    </source>
</evidence>
<dbReference type="AlphaFoldDB" id="A0A1H5S886"/>
<dbReference type="Pfam" id="PF00696">
    <property type="entry name" value="AA_kinase"/>
    <property type="match status" value="1"/>
</dbReference>
<keyword evidence="4 8" id="KW-0547">Nucleotide-binding</keyword>
<feature type="binding site" evidence="8">
    <location>
        <begin position="253"/>
        <end position="254"/>
    </location>
    <ligand>
        <name>ATP</name>
        <dbReference type="ChEBI" id="CHEBI:30616"/>
    </ligand>
</feature>
<dbReference type="GO" id="GO:0009090">
    <property type="term" value="P:homoserine biosynthetic process"/>
    <property type="evidence" value="ECO:0007669"/>
    <property type="project" value="TreeGrafter"/>
</dbReference>
<feature type="binding site" evidence="8">
    <location>
        <position position="151"/>
    </location>
    <ligand>
        <name>substrate</name>
    </ligand>
</feature>
<dbReference type="InterPro" id="IPR054352">
    <property type="entry name" value="ACT_Aspartokinase"/>
</dbReference>
<proteinExistence type="inferred from homology"/>
<evidence type="ECO:0000259" key="12">
    <source>
        <dbReference type="Pfam" id="PF22468"/>
    </source>
</evidence>
<dbReference type="InterPro" id="IPR005260">
    <property type="entry name" value="Asp_kin_monofn"/>
</dbReference>
<evidence type="ECO:0000256" key="9">
    <source>
        <dbReference type="RuleBase" id="RU003448"/>
    </source>
</evidence>
<keyword evidence="6 8" id="KW-0067">ATP-binding</keyword>
<dbReference type="GO" id="GO:0009088">
    <property type="term" value="P:threonine biosynthetic process"/>
    <property type="evidence" value="ECO:0007669"/>
    <property type="project" value="UniProtKB-UniPathway"/>
</dbReference>
<dbReference type="PANTHER" id="PTHR21499:SF59">
    <property type="entry name" value="ASPARTOKINASE"/>
    <property type="match status" value="1"/>
</dbReference>
<evidence type="ECO:0000259" key="11">
    <source>
        <dbReference type="Pfam" id="PF00696"/>
    </source>
</evidence>
<dbReference type="SUPFAM" id="SSF55021">
    <property type="entry name" value="ACT-like"/>
    <property type="match status" value="2"/>
</dbReference>
<feature type="binding site" evidence="8">
    <location>
        <begin position="289"/>
        <end position="290"/>
    </location>
    <ligand>
        <name>ATP</name>
        <dbReference type="ChEBI" id="CHEBI:30616"/>
    </ligand>
</feature>
<dbReference type="NCBIfam" id="TIGR00657">
    <property type="entry name" value="asp_kinases"/>
    <property type="match status" value="1"/>
</dbReference>
<dbReference type="Pfam" id="PF22468">
    <property type="entry name" value="ACT_9"/>
    <property type="match status" value="1"/>
</dbReference>
<dbReference type="PROSITE" id="PS00324">
    <property type="entry name" value="ASPARTOKINASE"/>
    <property type="match status" value="1"/>
</dbReference>
<dbReference type="RefSeq" id="WP_235011254.1">
    <property type="nucleotide sequence ID" value="NZ_FNVA01000001.1"/>
</dbReference>
<dbReference type="InterPro" id="IPR045865">
    <property type="entry name" value="ACT-like_dom_sf"/>
</dbReference>
<dbReference type="Proteomes" id="UP000236728">
    <property type="component" value="Unassembled WGS sequence"/>
</dbReference>
<evidence type="ECO:0000256" key="6">
    <source>
        <dbReference type="ARBA" id="ARBA00022840"/>
    </source>
</evidence>
<keyword evidence="5 9" id="KW-0418">Kinase</keyword>
<dbReference type="PANTHER" id="PTHR21499">
    <property type="entry name" value="ASPARTATE KINASE"/>
    <property type="match status" value="1"/>
</dbReference>
<reference evidence="13 14" key="1">
    <citation type="submission" date="2016-10" db="EMBL/GenBank/DDBJ databases">
        <authorList>
            <person name="de Groot N.N."/>
        </authorList>
    </citation>
    <scope>NUCLEOTIDE SEQUENCE [LARGE SCALE GENOMIC DNA]</scope>
    <source>
        <strain evidence="13 14">DSM 22489</strain>
    </source>
</reference>
<comment type="pathway">
    <text evidence="10">Amino-acid biosynthesis; L-threonine biosynthesis; L-threonine from L-aspartate: step 1/5.</text>
</comment>
<dbReference type="GO" id="GO:0009089">
    <property type="term" value="P:lysine biosynthetic process via diaminopimelate"/>
    <property type="evidence" value="ECO:0007669"/>
    <property type="project" value="UniProtKB-UniPathway"/>
</dbReference>
<dbReference type="PIRSF" id="PIRSF000726">
    <property type="entry name" value="Asp_kin"/>
    <property type="match status" value="1"/>
</dbReference>
<dbReference type="Gene3D" id="1.20.120.1320">
    <property type="entry name" value="Aspartokinase, catalytic domain"/>
    <property type="match status" value="1"/>
</dbReference>
<evidence type="ECO:0000256" key="2">
    <source>
        <dbReference type="ARBA" id="ARBA00010122"/>
    </source>
</evidence>
<comment type="similarity">
    <text evidence="2 9">Belongs to the aspartokinase family.</text>
</comment>
<gene>
    <name evidence="13" type="ORF">SAMN05421819_0092</name>
</gene>
<dbReference type="GO" id="GO:0005829">
    <property type="term" value="C:cytosol"/>
    <property type="evidence" value="ECO:0007669"/>
    <property type="project" value="TreeGrafter"/>
</dbReference>
<comment type="pathway">
    <text evidence="1 10">Amino-acid biosynthesis; L-lysine biosynthesis via DAP pathway; (S)-tetrahydrodipicolinate from L-aspartate: step 1/4.</text>
</comment>
<evidence type="ECO:0000313" key="14">
    <source>
        <dbReference type="Proteomes" id="UP000236728"/>
    </source>
</evidence>
<dbReference type="Gene3D" id="3.40.1160.10">
    <property type="entry name" value="Acetylglutamate kinase-like"/>
    <property type="match status" value="1"/>
</dbReference>
<evidence type="ECO:0000256" key="3">
    <source>
        <dbReference type="ARBA" id="ARBA00022679"/>
    </source>
</evidence>
<dbReference type="CDD" id="cd04892">
    <property type="entry name" value="ACT_AK-like_2"/>
    <property type="match status" value="1"/>
</dbReference>
<dbReference type="GO" id="GO:0004072">
    <property type="term" value="F:aspartate kinase activity"/>
    <property type="evidence" value="ECO:0007669"/>
    <property type="project" value="UniProtKB-EC"/>
</dbReference>
<dbReference type="SUPFAM" id="SSF53633">
    <property type="entry name" value="Carbamate kinase-like"/>
    <property type="match status" value="1"/>
</dbReference>
<feature type="domain" description="Aspartate/glutamate/uridylate kinase" evidence="11">
    <location>
        <begin position="18"/>
        <end position="310"/>
    </location>
</feature>
<dbReference type="Gene3D" id="3.30.70.260">
    <property type="match status" value="2"/>
</dbReference>
<dbReference type="InterPro" id="IPR001341">
    <property type="entry name" value="Asp_kinase"/>
</dbReference>